<feature type="compositionally biased region" description="Basic residues" evidence="3">
    <location>
        <begin position="1"/>
        <end position="17"/>
    </location>
</feature>
<reference evidence="5" key="1">
    <citation type="journal article" date="2014" name="Int. J. Syst. Evol. Microbiol.">
        <title>Complete genome sequence of Corynebacterium casei LMG S-19264T (=DSM 44701T), isolated from a smear-ripened cheese.</title>
        <authorList>
            <consortium name="US DOE Joint Genome Institute (JGI-PGF)"/>
            <person name="Walter F."/>
            <person name="Albersmeier A."/>
            <person name="Kalinowski J."/>
            <person name="Ruckert C."/>
        </authorList>
    </citation>
    <scope>NUCLEOTIDE SEQUENCE</scope>
    <source>
        <strain evidence="5">CGMCC 4.5737</strain>
    </source>
</reference>
<feature type="transmembrane region" description="Helical" evidence="4">
    <location>
        <begin position="303"/>
        <end position="323"/>
    </location>
</feature>
<evidence type="ECO:0008006" key="7">
    <source>
        <dbReference type="Google" id="ProtNLM"/>
    </source>
</evidence>
<evidence type="ECO:0000256" key="3">
    <source>
        <dbReference type="SAM" id="MobiDB-lite"/>
    </source>
</evidence>
<feature type="compositionally biased region" description="Low complexity" evidence="3">
    <location>
        <begin position="71"/>
        <end position="97"/>
    </location>
</feature>
<dbReference type="EMBL" id="BMMK01000009">
    <property type="protein sequence ID" value="GGM52048.1"/>
    <property type="molecule type" value="Genomic_DNA"/>
</dbReference>
<name>A0A8J3CC72_9PSEU</name>
<evidence type="ECO:0000313" key="5">
    <source>
        <dbReference type="EMBL" id="GGM52048.1"/>
    </source>
</evidence>
<gene>
    <name evidence="5" type="ORF">GCM10012275_23710</name>
</gene>
<keyword evidence="4" id="KW-0812">Transmembrane</keyword>
<feature type="region of interest" description="Disordered" evidence="3">
    <location>
        <begin position="1"/>
        <end position="168"/>
    </location>
</feature>
<feature type="region of interest" description="Disordered" evidence="3">
    <location>
        <begin position="181"/>
        <end position="296"/>
    </location>
</feature>
<keyword evidence="2 4" id="KW-0472">Membrane</keyword>
<feature type="compositionally biased region" description="Basic and acidic residues" evidence="3">
    <location>
        <begin position="109"/>
        <end position="124"/>
    </location>
</feature>
<dbReference type="PANTHER" id="PTHR37042:SF4">
    <property type="entry name" value="OUTER MEMBRANE PROTEIN RV1973"/>
    <property type="match status" value="1"/>
</dbReference>
<proteinExistence type="predicted"/>
<comment type="caution">
    <text evidence="5">The sequence shown here is derived from an EMBL/GenBank/DDBJ whole genome shotgun (WGS) entry which is preliminary data.</text>
</comment>
<evidence type="ECO:0000256" key="2">
    <source>
        <dbReference type="ARBA" id="ARBA00023136"/>
    </source>
</evidence>
<evidence type="ECO:0000256" key="1">
    <source>
        <dbReference type="ARBA" id="ARBA00004370"/>
    </source>
</evidence>
<feature type="compositionally biased region" description="Low complexity" evidence="3">
    <location>
        <begin position="141"/>
        <end position="153"/>
    </location>
</feature>
<keyword evidence="6" id="KW-1185">Reference proteome</keyword>
<dbReference type="PANTHER" id="PTHR37042">
    <property type="entry name" value="OUTER MEMBRANE PROTEIN RV1973"/>
    <property type="match status" value="1"/>
</dbReference>
<accession>A0A8J3CC72</accession>
<evidence type="ECO:0000313" key="6">
    <source>
        <dbReference type="Proteomes" id="UP000637578"/>
    </source>
</evidence>
<comment type="subcellular location">
    <subcellularLocation>
        <location evidence="1">Membrane</location>
    </subcellularLocation>
</comment>
<feature type="compositionally biased region" description="Basic and acidic residues" evidence="3">
    <location>
        <begin position="227"/>
        <end position="246"/>
    </location>
</feature>
<reference evidence="5" key="2">
    <citation type="submission" date="2020-09" db="EMBL/GenBank/DDBJ databases">
        <authorList>
            <person name="Sun Q."/>
            <person name="Zhou Y."/>
        </authorList>
    </citation>
    <scope>NUCLEOTIDE SEQUENCE</scope>
    <source>
        <strain evidence="5">CGMCC 4.5737</strain>
    </source>
</reference>
<dbReference type="GO" id="GO:0016020">
    <property type="term" value="C:membrane"/>
    <property type="evidence" value="ECO:0007669"/>
    <property type="project" value="UniProtKB-SubCell"/>
</dbReference>
<protein>
    <recommendedName>
        <fullName evidence="7">Mce-associated membrane protein</fullName>
    </recommendedName>
</protein>
<feature type="compositionally biased region" description="Low complexity" evidence="3">
    <location>
        <begin position="215"/>
        <end position="226"/>
    </location>
</feature>
<dbReference type="Proteomes" id="UP000637578">
    <property type="component" value="Unassembled WGS sequence"/>
</dbReference>
<dbReference type="AlphaFoldDB" id="A0A8J3CC72"/>
<keyword evidence="4" id="KW-1133">Transmembrane helix</keyword>
<evidence type="ECO:0000256" key="4">
    <source>
        <dbReference type="SAM" id="Phobius"/>
    </source>
</evidence>
<dbReference type="RefSeq" id="WP_189056915.1">
    <property type="nucleotide sequence ID" value="NZ_BMMK01000009.1"/>
</dbReference>
<organism evidence="5 6">
    <name type="scientific">Longimycelium tulufanense</name>
    <dbReference type="NCBI Taxonomy" id="907463"/>
    <lineage>
        <taxon>Bacteria</taxon>
        <taxon>Bacillati</taxon>
        <taxon>Actinomycetota</taxon>
        <taxon>Actinomycetes</taxon>
        <taxon>Pseudonocardiales</taxon>
        <taxon>Pseudonocardiaceae</taxon>
        <taxon>Longimycelium</taxon>
    </lineage>
</organism>
<sequence length="468" mass="48198">MPPTRRNRITKPTRRPRVAGSRLRPHGAERQAGARGIGTAPAPQYDPGLEPTRTNGVPSTSGTDDTAPHEGSSVVAERASGVAESAAGVAERASGVVQSASGDVGHASGADERDLGAVETRDVPAEFDDTPAEPAEQRGPSASAASTSGSGAADKWGDGGPEAWVIPADNEELLATLRGANIADEIANEDPGPTGAGSEPHDSGTSGAGAGSSGAGARSEAAGARPEAAEGRAEGAEAAADERVPEEAAAFPGTASTAGSGKDTARNGRRRAQGNIKETPGGTDSAAGKRQGRPTGIRDVPQLRLAAALLLLFAILTGLAVWFRGEAEHLRSGAAQNRALVDSSATSELLGQLTSAVETVFSYNFNDTAKTEKAAHELLTGNAVDQYNRLYAQVKELAPEQKVVLTTRVRTAGVQVLDGDRAVVLVFADQRWTRADSSGEAQPPGAAQLAVHAERHDERWLISDIRTY</sequence>
<feature type="compositionally biased region" description="Polar residues" evidence="3">
    <location>
        <begin position="52"/>
        <end position="64"/>
    </location>
</feature>